<dbReference type="PANTHER" id="PTHR34512">
    <property type="entry name" value="CELL SURFACE PROTEIN"/>
    <property type="match status" value="1"/>
</dbReference>
<dbReference type="RefSeq" id="WP_264883092.1">
    <property type="nucleotide sequence ID" value="NZ_JAPDOB010000002.1"/>
</dbReference>
<evidence type="ECO:0000313" key="2">
    <source>
        <dbReference type="EMBL" id="MCW3798301.1"/>
    </source>
</evidence>
<evidence type="ECO:0000313" key="3">
    <source>
        <dbReference type="Proteomes" id="UP001526246"/>
    </source>
</evidence>
<accession>A0ABT3JH30</accession>
<proteinExistence type="predicted"/>
<feature type="domain" description="Pyrrolo-quinoline quinone repeat" evidence="1">
    <location>
        <begin position="122"/>
        <end position="359"/>
    </location>
</feature>
<dbReference type="Pfam" id="PF13360">
    <property type="entry name" value="PQQ_2"/>
    <property type="match status" value="1"/>
</dbReference>
<sequence length="439" mass="45192">MNKRIAGVMIAAALLSACNPFNRSRPKTPVVGNRVSVLTQDLDIAVDPETAALPFSLPAVAANPDWAQPGGNPAKSLGHLALGATLGNAWTASIGAGDRPQARLASAPVVADGKVFTIDTTSTVRAFEAASGRQLWATQFGTEKGNGASLFGGGVAVANGRVFATNGLGFVAALDTGNGGIGWQVRLGGPLRGAPSVDGTTVYVMSQDNQIFSLKAADGATNWSNPAALEIAGVFGTGAPAIAQSTVVAGFSSGELNAYRAENGRTVWQDALARTSISTSVATLSDIDASPVIDNGQVFAVGQGGRMVAIDLLSGQRIWELNLAGISTPWVAGDWVFVTTDDAKLVAIARNTGKIRWINQLPAWRNAKSRKGAITYVGPILAGERLIVAGSNGALINVDPATGAFQSQTNVGAGVHLSPVVANSTLYILDDNARLHAFR</sequence>
<organism evidence="2 3">
    <name type="scientific">Sphingomonas arvum</name>
    <dbReference type="NCBI Taxonomy" id="2992113"/>
    <lineage>
        <taxon>Bacteria</taxon>
        <taxon>Pseudomonadati</taxon>
        <taxon>Pseudomonadota</taxon>
        <taxon>Alphaproteobacteria</taxon>
        <taxon>Sphingomonadales</taxon>
        <taxon>Sphingomonadaceae</taxon>
        <taxon>Sphingomonas</taxon>
    </lineage>
</organism>
<dbReference type="EMBL" id="JAPDOB010000002">
    <property type="protein sequence ID" value="MCW3798301.1"/>
    <property type="molecule type" value="Genomic_DNA"/>
</dbReference>
<dbReference type="SUPFAM" id="SSF50998">
    <property type="entry name" value="Quinoprotein alcohol dehydrogenase-like"/>
    <property type="match status" value="1"/>
</dbReference>
<reference evidence="2 3" key="1">
    <citation type="submission" date="2022-10" db="EMBL/GenBank/DDBJ databases">
        <title>Sphingomonas sp.</title>
        <authorList>
            <person name="Jin C."/>
        </authorList>
    </citation>
    <scope>NUCLEOTIDE SEQUENCE [LARGE SCALE GENOMIC DNA]</scope>
    <source>
        <strain evidence="2 3">BN140010</strain>
    </source>
</reference>
<dbReference type="Proteomes" id="UP001526246">
    <property type="component" value="Unassembled WGS sequence"/>
</dbReference>
<comment type="caution">
    <text evidence="2">The sequence shown here is derived from an EMBL/GenBank/DDBJ whole genome shotgun (WGS) entry which is preliminary data.</text>
</comment>
<evidence type="ECO:0000259" key="1">
    <source>
        <dbReference type="Pfam" id="PF13360"/>
    </source>
</evidence>
<dbReference type="SMART" id="SM00564">
    <property type="entry name" value="PQQ"/>
    <property type="match status" value="7"/>
</dbReference>
<dbReference type="InterPro" id="IPR011047">
    <property type="entry name" value="Quinoprotein_ADH-like_sf"/>
</dbReference>
<dbReference type="InterPro" id="IPR002372">
    <property type="entry name" value="PQQ_rpt_dom"/>
</dbReference>
<name>A0ABT3JH30_9SPHN</name>
<dbReference type="InterPro" id="IPR015943">
    <property type="entry name" value="WD40/YVTN_repeat-like_dom_sf"/>
</dbReference>
<dbReference type="PROSITE" id="PS51257">
    <property type="entry name" value="PROKAR_LIPOPROTEIN"/>
    <property type="match status" value="1"/>
</dbReference>
<gene>
    <name evidence="2" type="ORF">OMW55_10855</name>
</gene>
<protein>
    <submittedName>
        <fullName evidence="2">PQQ-binding-like beta-propeller repeat protein</fullName>
    </submittedName>
</protein>
<dbReference type="InterPro" id="IPR018391">
    <property type="entry name" value="PQQ_b-propeller_rpt"/>
</dbReference>
<dbReference type="Gene3D" id="2.130.10.10">
    <property type="entry name" value="YVTN repeat-like/Quinoprotein amine dehydrogenase"/>
    <property type="match status" value="1"/>
</dbReference>
<keyword evidence="3" id="KW-1185">Reference proteome</keyword>
<dbReference type="PANTHER" id="PTHR34512:SF30">
    <property type="entry name" value="OUTER MEMBRANE PROTEIN ASSEMBLY FACTOR BAMB"/>
    <property type="match status" value="1"/>
</dbReference>